<feature type="non-terminal residue" evidence="1">
    <location>
        <position position="1"/>
    </location>
</feature>
<evidence type="ECO:0000313" key="2">
    <source>
        <dbReference type="Proteomes" id="UP000765509"/>
    </source>
</evidence>
<dbReference type="AlphaFoldDB" id="A0A9Q3Q5I2"/>
<dbReference type="EMBL" id="AVOT02123208">
    <property type="protein sequence ID" value="MBW0586203.1"/>
    <property type="molecule type" value="Genomic_DNA"/>
</dbReference>
<organism evidence="1 2">
    <name type="scientific">Austropuccinia psidii MF-1</name>
    <dbReference type="NCBI Taxonomy" id="1389203"/>
    <lineage>
        <taxon>Eukaryota</taxon>
        <taxon>Fungi</taxon>
        <taxon>Dikarya</taxon>
        <taxon>Basidiomycota</taxon>
        <taxon>Pucciniomycotina</taxon>
        <taxon>Pucciniomycetes</taxon>
        <taxon>Pucciniales</taxon>
        <taxon>Sphaerophragmiaceae</taxon>
        <taxon>Austropuccinia</taxon>
    </lineage>
</organism>
<gene>
    <name evidence="1" type="ORF">O181_125918</name>
</gene>
<keyword evidence="2" id="KW-1185">Reference proteome</keyword>
<dbReference type="Proteomes" id="UP000765509">
    <property type="component" value="Unassembled WGS sequence"/>
</dbReference>
<proteinExistence type="predicted"/>
<accession>A0A9Q3Q5I2</accession>
<protein>
    <submittedName>
        <fullName evidence="1">Uncharacterized protein</fullName>
    </submittedName>
</protein>
<reference evidence="1" key="1">
    <citation type="submission" date="2021-03" db="EMBL/GenBank/DDBJ databases">
        <title>Draft genome sequence of rust myrtle Austropuccinia psidii MF-1, a brazilian biotype.</title>
        <authorList>
            <person name="Quecine M.C."/>
            <person name="Pachon D.M.R."/>
            <person name="Bonatelli M.L."/>
            <person name="Correr F.H."/>
            <person name="Franceschini L.M."/>
            <person name="Leite T.F."/>
            <person name="Margarido G.R.A."/>
            <person name="Almeida C.A."/>
            <person name="Ferrarezi J.A."/>
            <person name="Labate C.A."/>
        </authorList>
    </citation>
    <scope>NUCLEOTIDE SEQUENCE</scope>
    <source>
        <strain evidence="1">MF-1</strain>
    </source>
</reference>
<name>A0A9Q3Q5I2_9BASI</name>
<sequence length="84" mass="9555">GMEETFMGKFCQIQWLGVFQNQKSDSCNKPLSKKEETNSQTYGSLLQYLQKENPDSRSFSMIPHPANSSVLQSFATNMKSVAWL</sequence>
<comment type="caution">
    <text evidence="1">The sequence shown here is derived from an EMBL/GenBank/DDBJ whole genome shotgun (WGS) entry which is preliminary data.</text>
</comment>
<evidence type="ECO:0000313" key="1">
    <source>
        <dbReference type="EMBL" id="MBW0586203.1"/>
    </source>
</evidence>